<evidence type="ECO:0008006" key="5">
    <source>
        <dbReference type="Google" id="ProtNLM"/>
    </source>
</evidence>
<keyword evidence="2" id="KW-0732">Signal</keyword>
<accession>A0AA39NNK3</accession>
<name>A0AA39NNK3_9AGAR</name>
<protein>
    <recommendedName>
        <fullName evidence="5">F-box domain-containing protein</fullName>
    </recommendedName>
</protein>
<keyword evidence="4" id="KW-1185">Reference proteome</keyword>
<feature type="compositionally biased region" description="Basic and acidic residues" evidence="1">
    <location>
        <begin position="142"/>
        <end position="153"/>
    </location>
</feature>
<reference evidence="3" key="1">
    <citation type="submission" date="2023-06" db="EMBL/GenBank/DDBJ databases">
        <authorList>
            <consortium name="Lawrence Berkeley National Laboratory"/>
            <person name="Ahrendt S."/>
            <person name="Sahu N."/>
            <person name="Indic B."/>
            <person name="Wong-Bajracharya J."/>
            <person name="Merenyi Z."/>
            <person name="Ke H.-M."/>
            <person name="Monk M."/>
            <person name="Kocsube S."/>
            <person name="Drula E."/>
            <person name="Lipzen A."/>
            <person name="Balint B."/>
            <person name="Henrissat B."/>
            <person name="Andreopoulos B."/>
            <person name="Martin F.M."/>
            <person name="Harder C.B."/>
            <person name="Rigling D."/>
            <person name="Ford K.L."/>
            <person name="Foster G.D."/>
            <person name="Pangilinan J."/>
            <person name="Papanicolaou A."/>
            <person name="Barry K."/>
            <person name="LaButti K."/>
            <person name="Viragh M."/>
            <person name="Koriabine M."/>
            <person name="Yan M."/>
            <person name="Riley R."/>
            <person name="Champramary S."/>
            <person name="Plett K.L."/>
            <person name="Tsai I.J."/>
            <person name="Slot J."/>
            <person name="Sipos G."/>
            <person name="Plett J."/>
            <person name="Nagy L.G."/>
            <person name="Grigoriev I.V."/>
        </authorList>
    </citation>
    <scope>NUCLEOTIDE SEQUENCE</scope>
    <source>
        <strain evidence="3">ICMP 16352</strain>
    </source>
</reference>
<feature type="compositionally biased region" description="Basic and acidic residues" evidence="1">
    <location>
        <begin position="266"/>
        <end position="275"/>
    </location>
</feature>
<feature type="chain" id="PRO_5041206283" description="F-box domain-containing protein" evidence="2">
    <location>
        <begin position="20"/>
        <end position="301"/>
    </location>
</feature>
<dbReference type="EMBL" id="JAUEPR010000064">
    <property type="protein sequence ID" value="KAK0468946.1"/>
    <property type="molecule type" value="Genomic_DNA"/>
</dbReference>
<evidence type="ECO:0000313" key="4">
    <source>
        <dbReference type="Proteomes" id="UP001175227"/>
    </source>
</evidence>
<evidence type="ECO:0000313" key="3">
    <source>
        <dbReference type="EMBL" id="KAK0468946.1"/>
    </source>
</evidence>
<evidence type="ECO:0000256" key="1">
    <source>
        <dbReference type="SAM" id="MobiDB-lite"/>
    </source>
</evidence>
<evidence type="ECO:0000256" key="2">
    <source>
        <dbReference type="SAM" id="SignalP"/>
    </source>
</evidence>
<dbReference type="AlphaFoldDB" id="A0AA39NNK3"/>
<sequence>MSALQIFAFPLRLTHFACTVISYCHSKWILSASKDQSWRKRYRQAIDGNHQTGAHVRLGDYVLPDSGSASQVFHPPQPNTIYTSHFSKLTLRQSSVLVCRLSVLLITTRFSVAALLPLVIAVPALSAYVQARDGSWGGVDYNNKDGQKDDGKKGYNNKDYGEDNGRGDCNWGAGVREQKRLQGVEPLRSQGSRKDHLRDRYPYFLLFDRVIDGFFPEWKSFYEKDDKWNSCQAYQHDEKDDNFVCELFVEIIDINTWENDCDYSKDDKDRKDPRRMTRSTTTLRAGTPTMDGKSDASSCGW</sequence>
<dbReference type="Proteomes" id="UP001175227">
    <property type="component" value="Unassembled WGS sequence"/>
</dbReference>
<organism evidence="3 4">
    <name type="scientific">Armillaria novae-zelandiae</name>
    <dbReference type="NCBI Taxonomy" id="153914"/>
    <lineage>
        <taxon>Eukaryota</taxon>
        <taxon>Fungi</taxon>
        <taxon>Dikarya</taxon>
        <taxon>Basidiomycota</taxon>
        <taxon>Agaricomycotina</taxon>
        <taxon>Agaricomycetes</taxon>
        <taxon>Agaricomycetidae</taxon>
        <taxon>Agaricales</taxon>
        <taxon>Marasmiineae</taxon>
        <taxon>Physalacriaceae</taxon>
        <taxon>Armillaria</taxon>
    </lineage>
</organism>
<feature type="region of interest" description="Disordered" evidence="1">
    <location>
        <begin position="266"/>
        <end position="301"/>
    </location>
</feature>
<proteinExistence type="predicted"/>
<feature type="region of interest" description="Disordered" evidence="1">
    <location>
        <begin position="139"/>
        <end position="161"/>
    </location>
</feature>
<feature type="signal peptide" evidence="2">
    <location>
        <begin position="1"/>
        <end position="19"/>
    </location>
</feature>
<comment type="caution">
    <text evidence="3">The sequence shown here is derived from an EMBL/GenBank/DDBJ whole genome shotgun (WGS) entry which is preliminary data.</text>
</comment>
<gene>
    <name evidence="3" type="ORF">IW261DRAFT_1425998</name>
</gene>